<dbReference type="PATRIC" id="fig|1397.4.peg.4067"/>
<dbReference type="GO" id="GO:0006281">
    <property type="term" value="P:DNA repair"/>
    <property type="evidence" value="ECO:0007669"/>
    <property type="project" value="InterPro"/>
</dbReference>
<dbReference type="GO" id="GO:0000287">
    <property type="term" value="F:magnesium ion binding"/>
    <property type="evidence" value="ECO:0007669"/>
    <property type="project" value="InterPro"/>
</dbReference>
<accession>A0A0J1IMR6</accession>
<dbReference type="OrthoDB" id="5114842at2"/>
<evidence type="ECO:0000313" key="2">
    <source>
        <dbReference type="Proteomes" id="UP000036045"/>
    </source>
</evidence>
<proteinExistence type="predicted"/>
<dbReference type="InterPro" id="IPR036614">
    <property type="entry name" value="RusA-like_sf"/>
</dbReference>
<dbReference type="RefSeq" id="WP_047941230.1">
    <property type="nucleotide sequence ID" value="NZ_LDPH01000004.1"/>
</dbReference>
<sequence>MISFTVFGEPVAQGRPRFSNHGGFTRAYDPKKSKDFKQYVKLVAAEYRPPALLEGPLLLEVKVFKPTLKSFSKKKAAAAESGELRPVTKPDVDNYVKGIKDALKQIIWNDDSQVVDLHVSKWYSQTPRIEVTVSEVKAHEPSYHQTTAEI</sequence>
<dbReference type="GO" id="GO:0006310">
    <property type="term" value="P:DNA recombination"/>
    <property type="evidence" value="ECO:0007669"/>
    <property type="project" value="InterPro"/>
</dbReference>
<dbReference type="Gene3D" id="3.30.1330.70">
    <property type="entry name" value="Holliday junction resolvase RusA"/>
    <property type="match status" value="1"/>
</dbReference>
<gene>
    <name evidence="1" type="ORF">ABW02_06945</name>
</gene>
<name>A0A0J1IMR6_NIACI</name>
<organism evidence="1 2">
    <name type="scientific">Niallia circulans</name>
    <name type="common">Bacillus circulans</name>
    <dbReference type="NCBI Taxonomy" id="1397"/>
    <lineage>
        <taxon>Bacteria</taxon>
        <taxon>Bacillati</taxon>
        <taxon>Bacillota</taxon>
        <taxon>Bacilli</taxon>
        <taxon>Bacillales</taxon>
        <taxon>Bacillaceae</taxon>
        <taxon>Niallia</taxon>
    </lineage>
</organism>
<evidence type="ECO:0000313" key="1">
    <source>
        <dbReference type="EMBL" id="KLV27249.1"/>
    </source>
</evidence>
<dbReference type="Proteomes" id="UP000036045">
    <property type="component" value="Unassembled WGS sequence"/>
</dbReference>
<dbReference type="InterPro" id="IPR008822">
    <property type="entry name" value="Endonuclease_RusA-like"/>
</dbReference>
<keyword evidence="2" id="KW-1185">Reference proteome</keyword>
<dbReference type="EMBL" id="LDPH01000004">
    <property type="protein sequence ID" value="KLV27249.1"/>
    <property type="molecule type" value="Genomic_DNA"/>
</dbReference>
<dbReference type="Pfam" id="PF05866">
    <property type="entry name" value="RusA"/>
    <property type="match status" value="1"/>
</dbReference>
<protein>
    <submittedName>
        <fullName evidence="1">Uncharacterized protein</fullName>
    </submittedName>
</protein>
<comment type="caution">
    <text evidence="1">The sequence shown here is derived from an EMBL/GenBank/DDBJ whole genome shotgun (WGS) entry which is preliminary data.</text>
</comment>
<dbReference type="SUPFAM" id="SSF103084">
    <property type="entry name" value="Holliday junction resolvase RusA"/>
    <property type="match status" value="1"/>
</dbReference>
<dbReference type="AlphaFoldDB" id="A0A0J1IMR6"/>
<reference evidence="1 2" key="1">
    <citation type="submission" date="2015-05" db="EMBL/GenBank/DDBJ databases">
        <title>Whole genome sequence and identification of bacterial endophytes from Costus igneus.</title>
        <authorList>
            <person name="Lee Y.P."/>
            <person name="Gan H.M."/>
            <person name="Eng W."/>
            <person name="Wheatley M.S."/>
            <person name="Caraballo A."/>
            <person name="Polter S."/>
            <person name="Savka M.A."/>
            <person name="Hudson A.O."/>
        </authorList>
    </citation>
    <scope>NUCLEOTIDE SEQUENCE [LARGE SCALE GENOMIC DNA]</scope>
    <source>
        <strain evidence="1 2">RIT379</strain>
    </source>
</reference>